<feature type="region of interest" description="Disordered" evidence="1">
    <location>
        <begin position="31"/>
        <end position="129"/>
    </location>
</feature>
<feature type="compositionally biased region" description="Low complexity" evidence="1">
    <location>
        <begin position="84"/>
        <end position="108"/>
    </location>
</feature>
<name>A0ABU6WKT3_9FABA</name>
<dbReference type="Proteomes" id="UP001341840">
    <property type="component" value="Unassembled WGS sequence"/>
</dbReference>
<keyword evidence="3" id="KW-1185">Reference proteome</keyword>
<reference evidence="2 3" key="1">
    <citation type="journal article" date="2023" name="Plants (Basel)">
        <title>Bridging the Gap: Combining Genomics and Transcriptomics Approaches to Understand Stylosanthes scabra, an Orphan Legume from the Brazilian Caatinga.</title>
        <authorList>
            <person name="Ferreira-Neto J.R.C."/>
            <person name="da Silva M.D."/>
            <person name="Binneck E."/>
            <person name="de Melo N.F."/>
            <person name="da Silva R.H."/>
            <person name="de Melo A.L.T.M."/>
            <person name="Pandolfi V."/>
            <person name="Bustamante F.O."/>
            <person name="Brasileiro-Vidal A.C."/>
            <person name="Benko-Iseppon A.M."/>
        </authorList>
    </citation>
    <scope>NUCLEOTIDE SEQUENCE [LARGE SCALE GENOMIC DNA]</scope>
    <source>
        <tissue evidence="2">Leaves</tissue>
    </source>
</reference>
<evidence type="ECO:0000313" key="2">
    <source>
        <dbReference type="EMBL" id="MED6185909.1"/>
    </source>
</evidence>
<dbReference type="EMBL" id="JASCZI010181805">
    <property type="protein sequence ID" value="MED6185909.1"/>
    <property type="molecule type" value="Genomic_DNA"/>
</dbReference>
<protein>
    <submittedName>
        <fullName evidence="2">Uncharacterized protein</fullName>
    </submittedName>
</protein>
<comment type="caution">
    <text evidence="2">The sequence shown here is derived from an EMBL/GenBank/DDBJ whole genome shotgun (WGS) entry which is preliminary data.</text>
</comment>
<organism evidence="2 3">
    <name type="scientific">Stylosanthes scabra</name>
    <dbReference type="NCBI Taxonomy" id="79078"/>
    <lineage>
        <taxon>Eukaryota</taxon>
        <taxon>Viridiplantae</taxon>
        <taxon>Streptophyta</taxon>
        <taxon>Embryophyta</taxon>
        <taxon>Tracheophyta</taxon>
        <taxon>Spermatophyta</taxon>
        <taxon>Magnoliopsida</taxon>
        <taxon>eudicotyledons</taxon>
        <taxon>Gunneridae</taxon>
        <taxon>Pentapetalae</taxon>
        <taxon>rosids</taxon>
        <taxon>fabids</taxon>
        <taxon>Fabales</taxon>
        <taxon>Fabaceae</taxon>
        <taxon>Papilionoideae</taxon>
        <taxon>50 kb inversion clade</taxon>
        <taxon>dalbergioids sensu lato</taxon>
        <taxon>Dalbergieae</taxon>
        <taxon>Pterocarpus clade</taxon>
        <taxon>Stylosanthes</taxon>
    </lineage>
</organism>
<gene>
    <name evidence="2" type="ORF">PIB30_061680</name>
</gene>
<evidence type="ECO:0000313" key="3">
    <source>
        <dbReference type="Proteomes" id="UP001341840"/>
    </source>
</evidence>
<feature type="compositionally biased region" description="Polar residues" evidence="1">
    <location>
        <begin position="45"/>
        <end position="61"/>
    </location>
</feature>
<evidence type="ECO:0000256" key="1">
    <source>
        <dbReference type="SAM" id="MobiDB-lite"/>
    </source>
</evidence>
<sequence length="181" mass="20290">MAGFQNEKEIAHRHRRYTYPIKATHHTIHIHTNTSNPDTKHTPAASLSPTHSPSQLHSPTLTHDKIARTKTTNRNTGAEIHPPSTRSAQARASRSISSVGATTTAASSHFGKTQLLTEEALPPPPRYRSSGYHSLLHPIVEFDEARPPLYKSFYDEFSKESFSKKPFYHAKKLLVLKKCSD</sequence>
<accession>A0ABU6WKT3</accession>
<proteinExistence type="predicted"/>